<accession>A0A9P4Q3L3</accession>
<dbReference type="OrthoDB" id="62952at2759"/>
<dbReference type="EMBL" id="MU003837">
    <property type="protein sequence ID" value="KAF2717731.1"/>
    <property type="molecule type" value="Genomic_DNA"/>
</dbReference>
<comment type="caution">
    <text evidence="1">The sequence shown here is derived from an EMBL/GenBank/DDBJ whole genome shotgun (WGS) entry which is preliminary data.</text>
</comment>
<evidence type="ECO:0000313" key="2">
    <source>
        <dbReference type="Proteomes" id="UP000799441"/>
    </source>
</evidence>
<sequence>MMHTHPQAQGAYMALLPAELRTYIYKLALPEAGPVYTSYQLRHSRDHDYRPSILVPALAQTCRQIRHEVFPILLGGANPVRVEINPNILYDTVYLERFIEGLGENVRYVRRLEIRHKIDFYFMGPTERVCDFGAISSAATTFTVAVSASGGLIDQACPSITTALHPLDQGFTLCDCPVSSRFLSDSGALRFSVQTPLTRAVAAFLELMDRESLPQDRVSKALGWHRRCHLSCRKTGGCSVNYPACGDCGKRIWFLQGPPSSAKRTEDGLEDDEVMYEGFKWKWCPFLPVPTSAKGLRSR</sequence>
<evidence type="ECO:0000313" key="1">
    <source>
        <dbReference type="EMBL" id="KAF2717731.1"/>
    </source>
</evidence>
<gene>
    <name evidence="1" type="ORF">K431DRAFT_288258</name>
</gene>
<protein>
    <submittedName>
        <fullName evidence="1">Uncharacterized protein</fullName>
    </submittedName>
</protein>
<dbReference type="AlphaFoldDB" id="A0A9P4Q3L3"/>
<organism evidence="1 2">
    <name type="scientific">Polychaeton citri CBS 116435</name>
    <dbReference type="NCBI Taxonomy" id="1314669"/>
    <lineage>
        <taxon>Eukaryota</taxon>
        <taxon>Fungi</taxon>
        <taxon>Dikarya</taxon>
        <taxon>Ascomycota</taxon>
        <taxon>Pezizomycotina</taxon>
        <taxon>Dothideomycetes</taxon>
        <taxon>Dothideomycetidae</taxon>
        <taxon>Capnodiales</taxon>
        <taxon>Capnodiaceae</taxon>
        <taxon>Polychaeton</taxon>
    </lineage>
</organism>
<name>A0A9P4Q3L3_9PEZI</name>
<keyword evidence="2" id="KW-1185">Reference proteome</keyword>
<dbReference type="Proteomes" id="UP000799441">
    <property type="component" value="Unassembled WGS sequence"/>
</dbReference>
<reference evidence="1" key="1">
    <citation type="journal article" date="2020" name="Stud. Mycol.">
        <title>101 Dothideomycetes genomes: a test case for predicting lifestyles and emergence of pathogens.</title>
        <authorList>
            <person name="Haridas S."/>
            <person name="Albert R."/>
            <person name="Binder M."/>
            <person name="Bloem J."/>
            <person name="Labutti K."/>
            <person name="Salamov A."/>
            <person name="Andreopoulos B."/>
            <person name="Baker S."/>
            <person name="Barry K."/>
            <person name="Bills G."/>
            <person name="Bluhm B."/>
            <person name="Cannon C."/>
            <person name="Castanera R."/>
            <person name="Culley D."/>
            <person name="Daum C."/>
            <person name="Ezra D."/>
            <person name="Gonzalez J."/>
            <person name="Henrissat B."/>
            <person name="Kuo A."/>
            <person name="Liang C."/>
            <person name="Lipzen A."/>
            <person name="Lutzoni F."/>
            <person name="Magnuson J."/>
            <person name="Mondo S."/>
            <person name="Nolan M."/>
            <person name="Ohm R."/>
            <person name="Pangilinan J."/>
            <person name="Park H.-J."/>
            <person name="Ramirez L."/>
            <person name="Alfaro M."/>
            <person name="Sun H."/>
            <person name="Tritt A."/>
            <person name="Yoshinaga Y."/>
            <person name="Zwiers L.-H."/>
            <person name="Turgeon B."/>
            <person name="Goodwin S."/>
            <person name="Spatafora J."/>
            <person name="Crous P."/>
            <person name="Grigoriev I."/>
        </authorList>
    </citation>
    <scope>NUCLEOTIDE SEQUENCE</scope>
    <source>
        <strain evidence="1">CBS 116435</strain>
    </source>
</reference>
<proteinExistence type="predicted"/>